<dbReference type="Proteomes" id="UP000589896">
    <property type="component" value="Unassembled WGS sequence"/>
</dbReference>
<dbReference type="AlphaFoldDB" id="A0A7Z0QR25"/>
<name>A0A7Z0QR25_9GAMM</name>
<gene>
    <name evidence="2" type="ORF">H0E82_11035</name>
</gene>
<evidence type="ECO:0000313" key="2">
    <source>
        <dbReference type="EMBL" id="NYZ63296.1"/>
    </source>
</evidence>
<dbReference type="EMBL" id="JACCJZ010000017">
    <property type="protein sequence ID" value="NYZ63296.1"/>
    <property type="molecule type" value="Genomic_DNA"/>
</dbReference>
<evidence type="ECO:0008006" key="4">
    <source>
        <dbReference type="Google" id="ProtNLM"/>
    </source>
</evidence>
<feature type="signal peptide" evidence="1">
    <location>
        <begin position="1"/>
        <end position="24"/>
    </location>
</feature>
<proteinExistence type="predicted"/>
<feature type="chain" id="PRO_5030612035" description="C-type lysozyme inhibitor domain-containing protein" evidence="1">
    <location>
        <begin position="25"/>
        <end position="260"/>
    </location>
</feature>
<dbReference type="RefSeq" id="WP_180545497.1">
    <property type="nucleotide sequence ID" value="NZ_JACCJZ010000017.1"/>
</dbReference>
<sequence length="260" mass="27529">MKFNACLAAVAVLLLAACAPPSGGEPEPLLDDVASGSLAERDEDVVLTTNEPFWQARLEGDVLILEGPGQAPRRFTGARDAMTADGRRIEARDATGDVVLIVRRMRCEDDMSGARFPMTGLLSVDGAPPVRGCARPASMPPPGEPTVADAISSPWTGRWDADADACADVEAGAVRLEIGPHALRFHESTATPERVSRVDEETLELALAFDGEGQQWSETRRLRLEDDGRTLVVEGPGNTRMSRVRCPGATGPGSASVDAG</sequence>
<organism evidence="2 3">
    <name type="scientific">Luteimonas deserti</name>
    <dbReference type="NCBI Taxonomy" id="2752306"/>
    <lineage>
        <taxon>Bacteria</taxon>
        <taxon>Pseudomonadati</taxon>
        <taxon>Pseudomonadota</taxon>
        <taxon>Gammaproteobacteria</taxon>
        <taxon>Lysobacterales</taxon>
        <taxon>Lysobacteraceae</taxon>
        <taxon>Luteimonas</taxon>
    </lineage>
</organism>
<evidence type="ECO:0000313" key="3">
    <source>
        <dbReference type="Proteomes" id="UP000589896"/>
    </source>
</evidence>
<protein>
    <recommendedName>
        <fullName evidence="4">C-type lysozyme inhibitor domain-containing protein</fullName>
    </recommendedName>
</protein>
<keyword evidence="3" id="KW-1185">Reference proteome</keyword>
<reference evidence="2 3" key="1">
    <citation type="submission" date="2020-07" db="EMBL/GenBank/DDBJ databases">
        <title>isolation of Luteimonas sp. SJ-16.</title>
        <authorList>
            <person name="Huang X.-X."/>
            <person name="Xu L."/>
            <person name="Sun J.-Q."/>
        </authorList>
    </citation>
    <scope>NUCLEOTIDE SEQUENCE [LARGE SCALE GENOMIC DNA]</scope>
    <source>
        <strain evidence="2 3">SJ-16</strain>
    </source>
</reference>
<dbReference type="PROSITE" id="PS51257">
    <property type="entry name" value="PROKAR_LIPOPROTEIN"/>
    <property type="match status" value="1"/>
</dbReference>
<evidence type="ECO:0000256" key="1">
    <source>
        <dbReference type="SAM" id="SignalP"/>
    </source>
</evidence>
<comment type="caution">
    <text evidence="2">The sequence shown here is derived from an EMBL/GenBank/DDBJ whole genome shotgun (WGS) entry which is preliminary data.</text>
</comment>
<accession>A0A7Z0QR25</accession>
<keyword evidence="1" id="KW-0732">Signal</keyword>